<dbReference type="Pfam" id="PF01926">
    <property type="entry name" value="MMR_HSR1"/>
    <property type="match status" value="1"/>
</dbReference>
<protein>
    <submittedName>
        <fullName evidence="3">GTP binding protein</fullName>
    </submittedName>
</protein>
<evidence type="ECO:0000256" key="1">
    <source>
        <dbReference type="SAM" id="MobiDB-lite"/>
    </source>
</evidence>
<proteinExistence type="predicted"/>
<dbReference type="SUPFAM" id="SSF52540">
    <property type="entry name" value="P-loop containing nucleoside triphosphate hydrolases"/>
    <property type="match status" value="1"/>
</dbReference>
<gene>
    <name evidence="3" type="ORF">AKO1_001484</name>
</gene>
<accession>A0AAW2ZC93</accession>
<evidence type="ECO:0000313" key="4">
    <source>
        <dbReference type="Proteomes" id="UP001431209"/>
    </source>
</evidence>
<dbReference type="Proteomes" id="UP001431209">
    <property type="component" value="Unassembled WGS sequence"/>
</dbReference>
<dbReference type="CDD" id="cd00882">
    <property type="entry name" value="Ras_like_GTPase"/>
    <property type="match status" value="1"/>
</dbReference>
<evidence type="ECO:0000313" key="3">
    <source>
        <dbReference type="EMBL" id="KAL0486510.1"/>
    </source>
</evidence>
<dbReference type="GO" id="GO:0005525">
    <property type="term" value="F:GTP binding"/>
    <property type="evidence" value="ECO:0007669"/>
    <property type="project" value="InterPro"/>
</dbReference>
<name>A0AAW2ZC93_9EUKA</name>
<dbReference type="Gene3D" id="3.40.50.300">
    <property type="entry name" value="P-loop containing nucleotide triphosphate hydrolases"/>
    <property type="match status" value="1"/>
</dbReference>
<sequence length="518" mass="58770">MEDQQHAPNPMGEGINDDINKKLESLSHQETESLVKSFQESFTICTQACKKPNILVAGITGAGKSTLINAVFGEDLALAGVGLPVTQHFQKFEPKDKPVVLYDSKGLEWSEHEAFIKETAKFFLKLRQNPDVAEHIHVVWYVVNSGRGRFESFEADIVKNVFHPTPVIFILNKCDAADSKQIKAVKKTIEDDVGIKDNNKGIHICVSSRVNWTQSWCPECLGDDVFYDEETKELECSDCGFACIQKETFGMKKLINHTCELLPELAKDAFMYSQTASVAEKDRRAKGIVKQFCQEVSLDSGGDFIKKIAEMCAKLFIIWGWPLTADKFRDQLSELQKAYIDQLKFRERLAALALDRMLGSRLSRAFTGVIGLIMNRGMKRLNEQLIEKASKGELQDVKIDDFMQESDLSEDFIRMFFTAAISEGIENALEKFWDLPPQELEELMKQMNLQEGGLFGDFDVNDPNLQNVQDFNQDDLIEQLIENEIEIGNVNIDDVELEQTEQNQPLLKKEQDPSEELD</sequence>
<dbReference type="EMBL" id="JAOPGA020001236">
    <property type="protein sequence ID" value="KAL0486510.1"/>
    <property type="molecule type" value="Genomic_DNA"/>
</dbReference>
<dbReference type="InterPro" id="IPR027417">
    <property type="entry name" value="P-loop_NTPase"/>
</dbReference>
<dbReference type="AlphaFoldDB" id="A0AAW2ZC93"/>
<keyword evidence="4" id="KW-1185">Reference proteome</keyword>
<reference evidence="3 4" key="1">
    <citation type="submission" date="2024-03" db="EMBL/GenBank/DDBJ databases">
        <title>The Acrasis kona genome and developmental transcriptomes reveal deep origins of eukaryotic multicellular pathways.</title>
        <authorList>
            <person name="Sheikh S."/>
            <person name="Fu C.-J."/>
            <person name="Brown M.W."/>
            <person name="Baldauf S.L."/>
        </authorList>
    </citation>
    <scope>NUCLEOTIDE SEQUENCE [LARGE SCALE GENOMIC DNA]</scope>
    <source>
        <strain evidence="3 4">ATCC MYA-3509</strain>
    </source>
</reference>
<comment type="caution">
    <text evidence="3">The sequence shown here is derived from an EMBL/GenBank/DDBJ whole genome shotgun (WGS) entry which is preliminary data.</text>
</comment>
<dbReference type="InterPro" id="IPR006073">
    <property type="entry name" value="GTP-bd"/>
</dbReference>
<organism evidence="3 4">
    <name type="scientific">Acrasis kona</name>
    <dbReference type="NCBI Taxonomy" id="1008807"/>
    <lineage>
        <taxon>Eukaryota</taxon>
        <taxon>Discoba</taxon>
        <taxon>Heterolobosea</taxon>
        <taxon>Tetramitia</taxon>
        <taxon>Eutetramitia</taxon>
        <taxon>Acrasidae</taxon>
        <taxon>Acrasis</taxon>
    </lineage>
</organism>
<evidence type="ECO:0000259" key="2">
    <source>
        <dbReference type="Pfam" id="PF01926"/>
    </source>
</evidence>
<feature type="domain" description="G" evidence="2">
    <location>
        <begin position="54"/>
        <end position="173"/>
    </location>
</feature>
<feature type="region of interest" description="Disordered" evidence="1">
    <location>
        <begin position="499"/>
        <end position="518"/>
    </location>
</feature>